<evidence type="ECO:0000313" key="2">
    <source>
        <dbReference type="Proteomes" id="UP001285263"/>
    </source>
</evidence>
<dbReference type="InterPro" id="IPR016053">
    <property type="entry name" value="Haem_Oase-like"/>
</dbReference>
<dbReference type="RefSeq" id="WP_320424311.1">
    <property type="nucleotide sequence ID" value="NZ_JAXCLA010000005.1"/>
</dbReference>
<dbReference type="SUPFAM" id="SSF48613">
    <property type="entry name" value="Heme oxygenase-like"/>
    <property type="match status" value="1"/>
</dbReference>
<comment type="caution">
    <text evidence="1">The sequence shown here is derived from an EMBL/GenBank/DDBJ whole genome shotgun (WGS) entry which is preliminary data.</text>
</comment>
<name>A0ABU5DJE6_9BURK</name>
<gene>
    <name evidence="1" type="ORF">SNE35_17955</name>
</gene>
<dbReference type="Gene3D" id="1.20.910.10">
    <property type="entry name" value="Heme oxygenase-like"/>
    <property type="match status" value="1"/>
</dbReference>
<proteinExistence type="predicted"/>
<keyword evidence="2" id="KW-1185">Reference proteome</keyword>
<dbReference type="InterPro" id="IPR016084">
    <property type="entry name" value="Haem_Oase-like_multi-hlx"/>
</dbReference>
<organism evidence="1 2">
    <name type="scientific">Roseateles agri</name>
    <dbReference type="NCBI Taxonomy" id="3098619"/>
    <lineage>
        <taxon>Bacteria</taxon>
        <taxon>Pseudomonadati</taxon>
        <taxon>Pseudomonadota</taxon>
        <taxon>Betaproteobacteria</taxon>
        <taxon>Burkholderiales</taxon>
        <taxon>Sphaerotilaceae</taxon>
        <taxon>Roseateles</taxon>
    </lineage>
</organism>
<dbReference type="CDD" id="cd19166">
    <property type="entry name" value="HemeO-bac"/>
    <property type="match status" value="1"/>
</dbReference>
<sequence>MNTSTLESRARRLRGLTHEAHGALDHLITGFDPFAGRESYACFLRMQYCFLRDVDALFTHPELNRLFPGLAERRRLTLVELDLLDLGVSPPELTARPMFSGEAVDIATALGWLYVEEGSNLGAAILFKRAAALGLDGTFGARHLAPRPAGRAPSWHAFVAQLDAAELDASGETRAAAGATAAFRQVYGYVESYCTSQR</sequence>
<protein>
    <submittedName>
        <fullName evidence="1">Biliverdin-producing heme oxygenase</fullName>
    </submittedName>
</protein>
<dbReference type="EMBL" id="JAXCLA010000005">
    <property type="protein sequence ID" value="MDY0746402.1"/>
    <property type="molecule type" value="Genomic_DNA"/>
</dbReference>
<dbReference type="Proteomes" id="UP001285263">
    <property type="component" value="Unassembled WGS sequence"/>
</dbReference>
<dbReference type="Pfam" id="PF01126">
    <property type="entry name" value="Heme_oxygenase"/>
    <property type="match status" value="1"/>
</dbReference>
<accession>A0ABU5DJE6</accession>
<reference evidence="1 2" key="1">
    <citation type="submission" date="2023-11" db="EMBL/GenBank/DDBJ databases">
        <title>Paucibacter sp. nov., isolated from fresh soil in Korea.</title>
        <authorList>
            <person name="Le N.T.T."/>
        </authorList>
    </citation>
    <scope>NUCLEOTIDE SEQUENCE [LARGE SCALE GENOMIC DNA]</scope>
    <source>
        <strain evidence="1 2">R3-3</strain>
    </source>
</reference>
<evidence type="ECO:0000313" key="1">
    <source>
        <dbReference type="EMBL" id="MDY0746402.1"/>
    </source>
</evidence>